<evidence type="ECO:0000256" key="3">
    <source>
        <dbReference type="ARBA" id="ARBA00022530"/>
    </source>
</evidence>
<dbReference type="SMART" id="SM00209">
    <property type="entry name" value="TSP1"/>
    <property type="match status" value="1"/>
</dbReference>
<feature type="domain" description="Spondin" evidence="10">
    <location>
        <begin position="25"/>
        <end position="207"/>
    </location>
</feature>
<sequence>MGSSNLVFGVLCLLGNIVVTLAKSNRDICSPDTLAVYRIKMDSHWYKNSFPKQYPTSRPPAQFSRLHGIVHNSSYILWREGLEATPEVRLIAEKGSGEILEQRKGVRDVFAAGRILQGVGMTETIFYSDAKHTKVSVISKIVPSPDWFVGLDSIELCMNGYWLNNLTIEAGPIDAGTDEGFTFTAPNWASEPQSPISMITSKNPSHPANSFYYPYLNELPPLVTFHFIKERVYRANNKRLCFGPKHKKSKFSKISTVVVPLPDSTSRTLHKRLHARRIYKKAARRSVDCLLSEWSEWSTCSASCGVGFESRTRSILTLNKRGGTPCPQETRQTRWCGQQTNCIDKFFNW</sequence>
<keyword evidence="5 9" id="KW-0732">Signal</keyword>
<dbReference type="InterPro" id="IPR009465">
    <property type="entry name" value="Spondin_N"/>
</dbReference>
<dbReference type="PROSITE" id="PS51020">
    <property type="entry name" value="SPONDIN"/>
    <property type="match status" value="1"/>
</dbReference>
<evidence type="ECO:0000259" key="10">
    <source>
        <dbReference type="PROSITE" id="PS51020"/>
    </source>
</evidence>
<evidence type="ECO:0000256" key="9">
    <source>
        <dbReference type="SAM" id="SignalP"/>
    </source>
</evidence>
<feature type="chain" id="PRO_5044708725" evidence="9">
    <location>
        <begin position="23"/>
        <end position="349"/>
    </location>
</feature>
<dbReference type="Gene3D" id="2.60.40.2130">
    <property type="entry name" value="F-spondin domain"/>
    <property type="match status" value="1"/>
</dbReference>
<evidence type="ECO:0000313" key="12">
    <source>
        <dbReference type="RefSeq" id="XP_015610442.1"/>
    </source>
</evidence>
<evidence type="ECO:0000256" key="6">
    <source>
        <dbReference type="ARBA" id="ARBA00022889"/>
    </source>
</evidence>
<keyword evidence="7" id="KW-1015">Disulfide bond</keyword>
<evidence type="ECO:0000256" key="2">
    <source>
        <dbReference type="ARBA" id="ARBA00022525"/>
    </source>
</evidence>
<dbReference type="RefSeq" id="XP_024935581.1">
    <property type="nucleotide sequence ID" value="XM_025079813.1"/>
</dbReference>
<dbReference type="NCBIfam" id="NF038123">
    <property type="entry name" value="NF038123_dom"/>
    <property type="match status" value="1"/>
</dbReference>
<comment type="subcellular location">
    <subcellularLocation>
        <location evidence="1">Secreted</location>
        <location evidence="1">Extracellular space</location>
        <location evidence="1">Extracellular matrix</location>
    </subcellularLocation>
</comment>
<keyword evidence="2" id="KW-0964">Secreted</keyword>
<keyword evidence="11" id="KW-1185">Reference proteome</keyword>
<evidence type="ECO:0000256" key="5">
    <source>
        <dbReference type="ARBA" id="ARBA00022729"/>
    </source>
</evidence>
<dbReference type="InterPro" id="IPR051418">
    <property type="entry name" value="Spondin/Thrombospondin_T1"/>
</dbReference>
<evidence type="ECO:0000313" key="13">
    <source>
        <dbReference type="RefSeq" id="XP_024935581.1"/>
    </source>
</evidence>
<reference evidence="12 13" key="1">
    <citation type="submission" date="2025-04" db="UniProtKB">
        <authorList>
            <consortium name="RefSeq"/>
        </authorList>
    </citation>
    <scope>IDENTIFICATION</scope>
</reference>
<accession>A0AAJ7CGN3</accession>
<dbReference type="AlphaFoldDB" id="A0AAJ7CGN3"/>
<dbReference type="Gene3D" id="2.20.100.10">
    <property type="entry name" value="Thrombospondin type-1 (TSP1) repeat"/>
    <property type="match status" value="1"/>
</dbReference>
<dbReference type="InterPro" id="IPR036383">
    <property type="entry name" value="TSP1_rpt_sf"/>
</dbReference>
<dbReference type="RefSeq" id="XP_015610442.1">
    <property type="nucleotide sequence ID" value="XM_015754956.2"/>
</dbReference>
<dbReference type="KEGG" id="ccin:107275132"/>
<evidence type="ECO:0000256" key="4">
    <source>
        <dbReference type="ARBA" id="ARBA00022723"/>
    </source>
</evidence>
<dbReference type="InterPro" id="IPR000884">
    <property type="entry name" value="TSP1_rpt"/>
</dbReference>
<dbReference type="Pfam" id="PF06468">
    <property type="entry name" value="Spond_N"/>
    <property type="match status" value="1"/>
</dbReference>
<dbReference type="PROSITE" id="PS50092">
    <property type="entry name" value="TSP1"/>
    <property type="match status" value="1"/>
</dbReference>
<evidence type="ECO:0000256" key="7">
    <source>
        <dbReference type="ARBA" id="ARBA00023157"/>
    </source>
</evidence>
<dbReference type="Pfam" id="PF19028">
    <property type="entry name" value="TSP1_spondin"/>
    <property type="match status" value="1"/>
</dbReference>
<dbReference type="GO" id="GO:0007155">
    <property type="term" value="P:cell adhesion"/>
    <property type="evidence" value="ECO:0007669"/>
    <property type="project" value="UniProtKB-KW"/>
</dbReference>
<evidence type="ECO:0000313" key="11">
    <source>
        <dbReference type="Proteomes" id="UP000694920"/>
    </source>
</evidence>
<protein>
    <submittedName>
        <fullName evidence="12 13">Spondin-2 isoform X1</fullName>
    </submittedName>
</protein>
<keyword evidence="8" id="KW-0325">Glycoprotein</keyword>
<dbReference type="GO" id="GO:0046872">
    <property type="term" value="F:metal ion binding"/>
    <property type="evidence" value="ECO:0007669"/>
    <property type="project" value="UniProtKB-KW"/>
</dbReference>
<evidence type="ECO:0000256" key="8">
    <source>
        <dbReference type="ARBA" id="ARBA00023180"/>
    </source>
</evidence>
<proteinExistence type="predicted"/>
<dbReference type="GeneID" id="107275132"/>
<keyword evidence="4" id="KW-0479">Metal-binding</keyword>
<dbReference type="Proteomes" id="UP000694920">
    <property type="component" value="Unplaced"/>
</dbReference>
<dbReference type="SUPFAM" id="SSF82895">
    <property type="entry name" value="TSP-1 type 1 repeat"/>
    <property type="match status" value="1"/>
</dbReference>
<dbReference type="InterPro" id="IPR044004">
    <property type="entry name" value="TSP1_spondin_dom"/>
</dbReference>
<organism evidence="11 12">
    <name type="scientific">Cephus cinctus</name>
    <name type="common">Wheat stem sawfly</name>
    <dbReference type="NCBI Taxonomy" id="211228"/>
    <lineage>
        <taxon>Eukaryota</taxon>
        <taxon>Metazoa</taxon>
        <taxon>Ecdysozoa</taxon>
        <taxon>Arthropoda</taxon>
        <taxon>Hexapoda</taxon>
        <taxon>Insecta</taxon>
        <taxon>Pterygota</taxon>
        <taxon>Neoptera</taxon>
        <taxon>Endopterygota</taxon>
        <taxon>Hymenoptera</taxon>
        <taxon>Cephoidea</taxon>
        <taxon>Cephidae</taxon>
        <taxon>Cephus</taxon>
    </lineage>
</organism>
<keyword evidence="6" id="KW-0130">Cell adhesion</keyword>
<gene>
    <name evidence="12 13" type="primary">LOC107275132</name>
</gene>
<evidence type="ECO:0000256" key="1">
    <source>
        <dbReference type="ARBA" id="ARBA00004498"/>
    </source>
</evidence>
<dbReference type="PANTHER" id="PTHR11311">
    <property type="entry name" value="SPONDIN"/>
    <property type="match status" value="1"/>
</dbReference>
<dbReference type="InterPro" id="IPR038678">
    <property type="entry name" value="Spondin_N_sf"/>
</dbReference>
<dbReference type="PANTHER" id="PTHR11311:SF15">
    <property type="entry name" value="SPONDIN-2"/>
    <property type="match status" value="1"/>
</dbReference>
<keyword evidence="3" id="KW-0272">Extracellular matrix</keyword>
<feature type="signal peptide" evidence="9">
    <location>
        <begin position="1"/>
        <end position="22"/>
    </location>
</feature>
<name>A0AAJ7CGN3_CEPCN</name>